<keyword evidence="1" id="KW-1133">Transmembrane helix</keyword>
<keyword evidence="1" id="KW-0472">Membrane</keyword>
<feature type="transmembrane region" description="Helical" evidence="1">
    <location>
        <begin position="32"/>
        <end position="48"/>
    </location>
</feature>
<keyword evidence="3" id="KW-1185">Reference proteome</keyword>
<evidence type="ECO:0000313" key="2">
    <source>
        <dbReference type="EMBL" id="SDB83277.1"/>
    </source>
</evidence>
<dbReference type="RefSeq" id="WP_090792199.1">
    <property type="nucleotide sequence ID" value="NZ_FMYI01000001.1"/>
</dbReference>
<keyword evidence="1" id="KW-0812">Transmembrane</keyword>
<protein>
    <submittedName>
        <fullName evidence="2">Uncharacterized protein</fullName>
    </submittedName>
</protein>
<dbReference type="AlphaFoldDB" id="A0A1G6GMS1"/>
<sequence>MRLTSFLLLSVFSVTLFTLTLAQMVLSNEPPILISLFAFLFGTMLIALSNEYEDIRIKGPPKGQNGVHFVNMTFAVIIGASVTYLLHNALPLNAVIAAAFVGMVSAVFFKKQATPLYCGAFVGMSCSTFLPTLFCIFIAGIVSACLYQSSRTFLNGYGGKLGAIALVGTFVSSIAMGHPLQQAPLNDWNQGIILIIYAIVASTLTFRLHNYCSVSPVFASSFVSFAGTLLILLFNPSNNDLILLVMMAGTFAGMTSLNRLPSTKYLVLTGLAVGILFMFSQPYFDLAGGKLGLIAFMAVLSTRGMIDLLQSIRSRMPTRSQVKHLLSS</sequence>
<feature type="transmembrane region" description="Helical" evidence="1">
    <location>
        <begin position="92"/>
        <end position="109"/>
    </location>
</feature>
<feature type="transmembrane region" description="Helical" evidence="1">
    <location>
        <begin position="116"/>
        <end position="142"/>
    </location>
</feature>
<feature type="transmembrane region" description="Helical" evidence="1">
    <location>
        <begin position="188"/>
        <end position="206"/>
    </location>
</feature>
<dbReference type="OrthoDB" id="2111878at2"/>
<dbReference type="Proteomes" id="UP000242949">
    <property type="component" value="Unassembled WGS sequence"/>
</dbReference>
<proteinExistence type="predicted"/>
<organism evidence="2 3">
    <name type="scientific">Pelagirhabdus alkalitolerans</name>
    <dbReference type="NCBI Taxonomy" id="1612202"/>
    <lineage>
        <taxon>Bacteria</taxon>
        <taxon>Bacillati</taxon>
        <taxon>Bacillota</taxon>
        <taxon>Bacilli</taxon>
        <taxon>Bacillales</taxon>
        <taxon>Bacillaceae</taxon>
        <taxon>Pelagirhabdus</taxon>
    </lineage>
</organism>
<evidence type="ECO:0000313" key="3">
    <source>
        <dbReference type="Proteomes" id="UP000242949"/>
    </source>
</evidence>
<reference evidence="3" key="1">
    <citation type="submission" date="2016-09" db="EMBL/GenBank/DDBJ databases">
        <authorList>
            <person name="Varghese N."/>
            <person name="Submissions S."/>
        </authorList>
    </citation>
    <scope>NUCLEOTIDE SEQUENCE [LARGE SCALE GENOMIC DNA]</scope>
    <source>
        <strain evidence="3">S5</strain>
    </source>
</reference>
<evidence type="ECO:0000256" key="1">
    <source>
        <dbReference type="SAM" id="Phobius"/>
    </source>
</evidence>
<gene>
    <name evidence="2" type="ORF">SAMN05421734_101294</name>
</gene>
<accession>A0A1G6GMS1</accession>
<dbReference type="STRING" id="1612202.SAMN05421734_101294"/>
<feature type="transmembrane region" description="Helical" evidence="1">
    <location>
        <begin position="218"/>
        <end position="235"/>
    </location>
</feature>
<feature type="transmembrane region" description="Helical" evidence="1">
    <location>
        <begin position="241"/>
        <end position="258"/>
    </location>
</feature>
<dbReference type="EMBL" id="FMYI01000001">
    <property type="protein sequence ID" value="SDB83277.1"/>
    <property type="molecule type" value="Genomic_DNA"/>
</dbReference>
<name>A0A1G6GMS1_9BACI</name>
<feature type="transmembrane region" description="Helical" evidence="1">
    <location>
        <begin position="265"/>
        <end position="284"/>
    </location>
</feature>